<organism evidence="1 2">
    <name type="scientific">Mesorhizobium delmotii</name>
    <dbReference type="NCBI Taxonomy" id="1631247"/>
    <lineage>
        <taxon>Bacteria</taxon>
        <taxon>Pseudomonadati</taxon>
        <taxon>Pseudomonadota</taxon>
        <taxon>Alphaproteobacteria</taxon>
        <taxon>Hyphomicrobiales</taxon>
        <taxon>Phyllobacteriaceae</taxon>
        <taxon>Mesorhizobium</taxon>
    </lineage>
</organism>
<reference evidence="2" key="1">
    <citation type="submission" date="2016-12" db="EMBL/GenBank/DDBJ databases">
        <authorList>
            <person name="Brunel B."/>
        </authorList>
    </citation>
    <scope>NUCLEOTIDE SEQUENCE [LARGE SCALE GENOMIC DNA]</scope>
</reference>
<accession>A0A2P9AWL6</accession>
<evidence type="ECO:0000313" key="1">
    <source>
        <dbReference type="EMBL" id="SJM35504.1"/>
    </source>
</evidence>
<dbReference type="AlphaFoldDB" id="A0A2P9AWL6"/>
<proteinExistence type="predicted"/>
<dbReference type="Proteomes" id="UP000245698">
    <property type="component" value="Unassembled WGS sequence"/>
</dbReference>
<sequence>MRHPFVGAGKVADRRIALGYVDIQVRPACEWRLPALPVLTYPKYASLRFSEATILGSA</sequence>
<protein>
    <submittedName>
        <fullName evidence="1">Uncharacterized protein</fullName>
    </submittedName>
</protein>
<keyword evidence="2" id="KW-1185">Reference proteome</keyword>
<dbReference type="EMBL" id="FUIG01000092">
    <property type="protein sequence ID" value="SJM35504.1"/>
    <property type="molecule type" value="Genomic_DNA"/>
</dbReference>
<gene>
    <name evidence="1" type="ORF">BQ8482_80138</name>
</gene>
<evidence type="ECO:0000313" key="2">
    <source>
        <dbReference type="Proteomes" id="UP000245698"/>
    </source>
</evidence>
<name>A0A2P9AWL6_9HYPH</name>